<keyword evidence="9" id="KW-1185">Reference proteome</keyword>
<dbReference type="InterPro" id="IPR036388">
    <property type="entry name" value="WH-like_DNA-bd_sf"/>
</dbReference>
<dbReference type="PANTHER" id="PTHR43133:SF8">
    <property type="entry name" value="RNA POLYMERASE SIGMA FACTOR HI_1459-RELATED"/>
    <property type="match status" value="1"/>
</dbReference>
<dbReference type="KEGG" id="blau:DQQ01_07750"/>
<dbReference type="PANTHER" id="PTHR43133">
    <property type="entry name" value="RNA POLYMERASE ECF-TYPE SIGMA FACTO"/>
    <property type="match status" value="1"/>
</dbReference>
<accession>A0A2Z4UAI4</accession>
<evidence type="ECO:0000259" key="7">
    <source>
        <dbReference type="Pfam" id="PF08281"/>
    </source>
</evidence>
<dbReference type="EMBL" id="CP030280">
    <property type="protein sequence ID" value="AWY98051.1"/>
    <property type="molecule type" value="Genomic_DNA"/>
</dbReference>
<evidence type="ECO:0000256" key="5">
    <source>
        <dbReference type="ARBA" id="ARBA00023163"/>
    </source>
</evidence>
<evidence type="ECO:0000259" key="6">
    <source>
        <dbReference type="Pfam" id="PF04542"/>
    </source>
</evidence>
<dbReference type="SUPFAM" id="SSF88946">
    <property type="entry name" value="Sigma2 domain of RNA polymerase sigma factors"/>
    <property type="match status" value="1"/>
</dbReference>
<feature type="domain" description="RNA polymerase sigma-70 region 2" evidence="6">
    <location>
        <begin position="27"/>
        <end position="90"/>
    </location>
</feature>
<evidence type="ECO:0000313" key="8">
    <source>
        <dbReference type="EMBL" id="AWY98051.1"/>
    </source>
</evidence>
<dbReference type="InterPro" id="IPR039425">
    <property type="entry name" value="RNA_pol_sigma-70-like"/>
</dbReference>
<comment type="similarity">
    <text evidence="1">Belongs to the sigma-70 factor family. ECF subfamily.</text>
</comment>
<reference evidence="9" key="1">
    <citation type="submission" date="2018-06" db="EMBL/GenBank/DDBJ databases">
        <title>Description of Blautia argi sp. nov., a new anaerobic isolated from dog feces.</title>
        <authorList>
            <person name="Chang Y.-H."/>
            <person name="Paek J."/>
            <person name="Shin Y."/>
        </authorList>
    </citation>
    <scope>NUCLEOTIDE SEQUENCE [LARGE SCALE GENOMIC DNA]</scope>
    <source>
        <strain evidence="9">KCTC 15426</strain>
    </source>
</reference>
<sequence length="188" mass="22561">MKERKLLKQLQRKNEKALEEIMQKYGAYVTTISKEILAGKGTNEDVEEVVSDVFISLWNTAERIDYEKYTSIKAYIGMIARNKAKDKIRAIKNWNLELYDDVILIDNQAEKLMEQKEQQRIIQKLLQKLKPMDQEIFLLYYYRYFKIEEIALQLNMNPQTIKTRLRRGRETLRHALREEGYTVYENQD</sequence>
<evidence type="ECO:0000256" key="4">
    <source>
        <dbReference type="ARBA" id="ARBA00023125"/>
    </source>
</evidence>
<dbReference type="OrthoDB" id="2678696at2"/>
<proteinExistence type="inferred from homology"/>
<dbReference type="Proteomes" id="UP000250003">
    <property type="component" value="Chromosome"/>
</dbReference>
<dbReference type="InterPro" id="IPR013324">
    <property type="entry name" value="RNA_pol_sigma_r3/r4-like"/>
</dbReference>
<dbReference type="GO" id="GO:0006352">
    <property type="term" value="P:DNA-templated transcription initiation"/>
    <property type="evidence" value="ECO:0007669"/>
    <property type="project" value="InterPro"/>
</dbReference>
<protein>
    <submittedName>
        <fullName evidence="8">RNA polymerase subunit sigma-70</fullName>
    </submittedName>
</protein>
<name>A0A2Z4UAI4_9FIRM</name>
<keyword evidence="5" id="KW-0804">Transcription</keyword>
<dbReference type="Pfam" id="PF04542">
    <property type="entry name" value="Sigma70_r2"/>
    <property type="match status" value="1"/>
</dbReference>
<dbReference type="Gene3D" id="1.10.10.10">
    <property type="entry name" value="Winged helix-like DNA-binding domain superfamily/Winged helix DNA-binding domain"/>
    <property type="match status" value="1"/>
</dbReference>
<dbReference type="InterPro" id="IPR013325">
    <property type="entry name" value="RNA_pol_sigma_r2"/>
</dbReference>
<dbReference type="InterPro" id="IPR013249">
    <property type="entry name" value="RNA_pol_sigma70_r4_t2"/>
</dbReference>
<dbReference type="InterPro" id="IPR014284">
    <property type="entry name" value="RNA_pol_sigma-70_dom"/>
</dbReference>
<organism evidence="8 9">
    <name type="scientific">Blautia argi</name>
    <dbReference type="NCBI Taxonomy" id="1912897"/>
    <lineage>
        <taxon>Bacteria</taxon>
        <taxon>Bacillati</taxon>
        <taxon>Bacillota</taxon>
        <taxon>Clostridia</taxon>
        <taxon>Lachnospirales</taxon>
        <taxon>Lachnospiraceae</taxon>
        <taxon>Blautia</taxon>
    </lineage>
</organism>
<evidence type="ECO:0000256" key="1">
    <source>
        <dbReference type="ARBA" id="ARBA00010641"/>
    </source>
</evidence>
<dbReference type="InterPro" id="IPR007627">
    <property type="entry name" value="RNA_pol_sigma70_r2"/>
</dbReference>
<evidence type="ECO:0000256" key="2">
    <source>
        <dbReference type="ARBA" id="ARBA00023015"/>
    </source>
</evidence>
<dbReference type="SUPFAM" id="SSF88659">
    <property type="entry name" value="Sigma3 and sigma4 domains of RNA polymerase sigma factors"/>
    <property type="match status" value="1"/>
</dbReference>
<dbReference type="GO" id="GO:0016987">
    <property type="term" value="F:sigma factor activity"/>
    <property type="evidence" value="ECO:0007669"/>
    <property type="project" value="UniProtKB-KW"/>
</dbReference>
<keyword evidence="3" id="KW-0731">Sigma factor</keyword>
<feature type="domain" description="RNA polymerase sigma factor 70 region 4 type 2" evidence="7">
    <location>
        <begin position="120"/>
        <end position="172"/>
    </location>
</feature>
<dbReference type="NCBIfam" id="TIGR02937">
    <property type="entry name" value="sigma70-ECF"/>
    <property type="match status" value="1"/>
</dbReference>
<keyword evidence="4" id="KW-0238">DNA-binding</keyword>
<dbReference type="Pfam" id="PF08281">
    <property type="entry name" value="Sigma70_r4_2"/>
    <property type="match status" value="1"/>
</dbReference>
<dbReference type="GO" id="GO:0003677">
    <property type="term" value="F:DNA binding"/>
    <property type="evidence" value="ECO:0007669"/>
    <property type="project" value="UniProtKB-KW"/>
</dbReference>
<dbReference type="RefSeq" id="WP_111919547.1">
    <property type="nucleotide sequence ID" value="NZ_CP030280.1"/>
</dbReference>
<gene>
    <name evidence="8" type="ORF">DQQ01_07750</name>
</gene>
<dbReference type="Gene3D" id="1.10.1740.10">
    <property type="match status" value="1"/>
</dbReference>
<dbReference type="AlphaFoldDB" id="A0A2Z4UAI4"/>
<evidence type="ECO:0000256" key="3">
    <source>
        <dbReference type="ARBA" id="ARBA00023082"/>
    </source>
</evidence>
<evidence type="ECO:0000313" key="9">
    <source>
        <dbReference type="Proteomes" id="UP000250003"/>
    </source>
</evidence>
<keyword evidence="2" id="KW-0805">Transcription regulation</keyword>